<name>A0A2J7PHU4_9NEOP</name>
<dbReference type="InterPro" id="IPR026698">
    <property type="entry name" value="UPF_C3orf38"/>
</dbReference>
<protein>
    <recommendedName>
        <fullName evidence="3">NTF2 domain-containing protein</fullName>
    </recommendedName>
</protein>
<evidence type="ECO:0000313" key="1">
    <source>
        <dbReference type="EMBL" id="PNF15905.1"/>
    </source>
</evidence>
<sequence length="292" mass="33012">MLSDEEKKSLKGILVLLSHQELQSLSQTVTNNMILPLTTEEAIDAILLHSPTPESLLLRKRISKNILFRYLHSKKVPIVPTDKRTMINKILQMWGCTVHDNESTPVPVPEQESEPKSDMKVCEVDELARQFTHWFYSMLNQHDVYHQDTQLGVEHFWKDCNMQLVLNSEMGCSKTEVQRSAADVVQLICATRTQHNLYFNPNLSHEGVQGKTEHHGLVMVLACGTLHQQDRCVGIFEQLFGLIRDPLACNNWKIKYTELNLTSNSAVTSLPTLAEGSLLKSIPSVPNSIQSA</sequence>
<dbReference type="PANTHER" id="PTHR21084">
    <property type="entry name" value="DENSE INCISORS"/>
    <property type="match status" value="1"/>
</dbReference>
<dbReference type="OrthoDB" id="6407068at2759"/>
<evidence type="ECO:0008006" key="3">
    <source>
        <dbReference type="Google" id="ProtNLM"/>
    </source>
</evidence>
<dbReference type="Pfam" id="PF15008">
    <property type="entry name" value="DUF4518"/>
    <property type="match status" value="1"/>
</dbReference>
<evidence type="ECO:0000313" key="2">
    <source>
        <dbReference type="Proteomes" id="UP000235965"/>
    </source>
</evidence>
<dbReference type="FunCoup" id="A0A2J7PHU4">
    <property type="interactions" value="892"/>
</dbReference>
<dbReference type="PANTHER" id="PTHR21084:SF1">
    <property type="entry name" value="DENSE INCISORS"/>
    <property type="match status" value="1"/>
</dbReference>
<proteinExistence type="predicted"/>
<dbReference type="InParanoid" id="A0A2J7PHU4"/>
<reference evidence="1 2" key="1">
    <citation type="submission" date="2017-12" db="EMBL/GenBank/DDBJ databases">
        <title>Hemimetabolous genomes reveal molecular basis of termite eusociality.</title>
        <authorList>
            <person name="Harrison M.C."/>
            <person name="Jongepier E."/>
            <person name="Robertson H.M."/>
            <person name="Arning N."/>
            <person name="Bitard-Feildel T."/>
            <person name="Chao H."/>
            <person name="Childers C.P."/>
            <person name="Dinh H."/>
            <person name="Doddapaneni H."/>
            <person name="Dugan S."/>
            <person name="Gowin J."/>
            <person name="Greiner C."/>
            <person name="Han Y."/>
            <person name="Hu H."/>
            <person name="Hughes D.S.T."/>
            <person name="Huylmans A.-K."/>
            <person name="Kemena C."/>
            <person name="Kremer L.P.M."/>
            <person name="Lee S.L."/>
            <person name="Lopez-Ezquerra A."/>
            <person name="Mallet L."/>
            <person name="Monroy-Kuhn J.M."/>
            <person name="Moser A."/>
            <person name="Murali S.C."/>
            <person name="Muzny D.M."/>
            <person name="Otani S."/>
            <person name="Piulachs M.-D."/>
            <person name="Poelchau M."/>
            <person name="Qu J."/>
            <person name="Schaub F."/>
            <person name="Wada-Katsumata A."/>
            <person name="Worley K.C."/>
            <person name="Xie Q."/>
            <person name="Ylla G."/>
            <person name="Poulsen M."/>
            <person name="Gibbs R.A."/>
            <person name="Schal C."/>
            <person name="Richards S."/>
            <person name="Belles X."/>
            <person name="Korb J."/>
            <person name="Bornberg-Bauer E."/>
        </authorList>
    </citation>
    <scope>NUCLEOTIDE SEQUENCE [LARGE SCALE GENOMIC DNA]</scope>
    <source>
        <tissue evidence="1">Whole body</tissue>
    </source>
</reference>
<accession>A0A2J7PHU4</accession>
<organism evidence="1 2">
    <name type="scientific">Cryptotermes secundus</name>
    <dbReference type="NCBI Taxonomy" id="105785"/>
    <lineage>
        <taxon>Eukaryota</taxon>
        <taxon>Metazoa</taxon>
        <taxon>Ecdysozoa</taxon>
        <taxon>Arthropoda</taxon>
        <taxon>Hexapoda</taxon>
        <taxon>Insecta</taxon>
        <taxon>Pterygota</taxon>
        <taxon>Neoptera</taxon>
        <taxon>Polyneoptera</taxon>
        <taxon>Dictyoptera</taxon>
        <taxon>Blattodea</taxon>
        <taxon>Blattoidea</taxon>
        <taxon>Termitoidae</taxon>
        <taxon>Kalotermitidae</taxon>
        <taxon>Cryptotermitinae</taxon>
        <taxon>Cryptotermes</taxon>
    </lineage>
</organism>
<dbReference type="EMBL" id="NEVH01025133">
    <property type="protein sequence ID" value="PNF15905.1"/>
    <property type="molecule type" value="Genomic_DNA"/>
</dbReference>
<gene>
    <name evidence="1" type="ORF">B7P43_G07985</name>
</gene>
<comment type="caution">
    <text evidence="1">The sequence shown here is derived from an EMBL/GenBank/DDBJ whole genome shotgun (WGS) entry which is preliminary data.</text>
</comment>
<dbReference type="AlphaFoldDB" id="A0A2J7PHU4"/>
<dbReference type="Proteomes" id="UP000235965">
    <property type="component" value="Unassembled WGS sequence"/>
</dbReference>
<keyword evidence="2" id="KW-1185">Reference proteome</keyword>
<dbReference type="STRING" id="105785.A0A2J7PHU4"/>